<keyword evidence="4" id="KW-1185">Reference proteome</keyword>
<comment type="caution">
    <text evidence="3">The sequence shown here is derived from an EMBL/GenBank/DDBJ whole genome shotgun (WGS) entry which is preliminary data.</text>
</comment>
<evidence type="ECO:0000256" key="1">
    <source>
        <dbReference type="SAM" id="MobiDB-lite"/>
    </source>
</evidence>
<dbReference type="InterPro" id="IPR025375">
    <property type="entry name" value="DUF4365"/>
</dbReference>
<evidence type="ECO:0000313" key="3">
    <source>
        <dbReference type="EMBL" id="MBB4895108.1"/>
    </source>
</evidence>
<gene>
    <name evidence="3" type="ORF">FHS39_004175</name>
</gene>
<dbReference type="AlphaFoldDB" id="A0A7W7LSS4"/>
<reference evidence="3 4" key="1">
    <citation type="submission" date="2020-08" db="EMBL/GenBank/DDBJ databases">
        <title>Genomic Encyclopedia of Type Strains, Phase III (KMG-III): the genomes of soil and plant-associated and newly described type strains.</title>
        <authorList>
            <person name="Whitman W."/>
        </authorList>
    </citation>
    <scope>NUCLEOTIDE SEQUENCE [LARGE SCALE GENOMIC DNA]</scope>
    <source>
        <strain evidence="3 4">CECT 3266</strain>
    </source>
</reference>
<dbReference type="Pfam" id="PF14280">
    <property type="entry name" value="DUF4365"/>
    <property type="match status" value="1"/>
</dbReference>
<evidence type="ECO:0000259" key="2">
    <source>
        <dbReference type="Pfam" id="PF14280"/>
    </source>
</evidence>
<feature type="region of interest" description="Disordered" evidence="1">
    <location>
        <begin position="1"/>
        <end position="24"/>
    </location>
</feature>
<name>A0A7W7LSS4_9ACTN</name>
<evidence type="ECO:0000313" key="4">
    <source>
        <dbReference type="Proteomes" id="UP000556084"/>
    </source>
</evidence>
<accession>A0A7W7LSS4</accession>
<feature type="domain" description="DUF4365" evidence="2">
    <location>
        <begin position="40"/>
        <end position="198"/>
    </location>
</feature>
<dbReference type="RefSeq" id="WP_184350881.1">
    <property type="nucleotide sequence ID" value="NZ_JACHJH010000006.1"/>
</dbReference>
<dbReference type="Proteomes" id="UP000556084">
    <property type="component" value="Unassembled WGS sequence"/>
</dbReference>
<dbReference type="EMBL" id="JACHJH010000006">
    <property type="protein sequence ID" value="MBB4895108.1"/>
    <property type="molecule type" value="Genomic_DNA"/>
</dbReference>
<protein>
    <recommendedName>
        <fullName evidence="2">DUF4365 domain-containing protein</fullName>
    </recommendedName>
</protein>
<sequence length="205" mass="22460">MVLAHPDPATPSGGRLPGGVLPPPPRGTLATTACMETLQVGYLHAVAAAAGCSLAQPFPDNGIDWHVSHSAPGHITDDEVTIKVQLKCTYQLTPRTHPQPEPRIPQRPGPTFAFTLDNDHLVKLARTPVSVHKILVVMIVPRTQDDWLHADHDRLELRHCCYWTNLAGHPVTGRHRTTVRIPTSRVFDDRALCEIMTRVGSGGRP</sequence>
<proteinExistence type="predicted"/>
<organism evidence="3 4">
    <name type="scientific">Streptomyces olivoverticillatus</name>
    <dbReference type="NCBI Taxonomy" id="66427"/>
    <lineage>
        <taxon>Bacteria</taxon>
        <taxon>Bacillati</taxon>
        <taxon>Actinomycetota</taxon>
        <taxon>Actinomycetes</taxon>
        <taxon>Kitasatosporales</taxon>
        <taxon>Streptomycetaceae</taxon>
        <taxon>Streptomyces</taxon>
    </lineage>
</organism>